<gene>
    <name evidence="1" type="ORF">APTSU1_001497700</name>
</gene>
<protein>
    <submittedName>
        <fullName evidence="1">SH3 and multiple ankyrin repeat domains protein 3</fullName>
    </submittedName>
</protein>
<evidence type="ECO:0000313" key="2">
    <source>
        <dbReference type="Proteomes" id="UP001623349"/>
    </source>
</evidence>
<dbReference type="EMBL" id="BAAFST010000015">
    <property type="protein sequence ID" value="GAB1299740.1"/>
    <property type="molecule type" value="Genomic_DNA"/>
</dbReference>
<comment type="caution">
    <text evidence="1">The sequence shown here is derived from an EMBL/GenBank/DDBJ whole genome shotgun (WGS) entry which is preliminary data.</text>
</comment>
<accession>A0ABQ0FKM6</accession>
<name>A0ABQ0FKM6_APOSI</name>
<reference evidence="1 2" key="1">
    <citation type="submission" date="2024-08" db="EMBL/GenBank/DDBJ databases">
        <title>The draft genome of Apodemus speciosus.</title>
        <authorList>
            <person name="Nabeshima K."/>
            <person name="Suzuki S."/>
            <person name="Onuma M."/>
        </authorList>
    </citation>
    <scope>NUCLEOTIDE SEQUENCE [LARGE SCALE GENOMIC DNA]</scope>
    <source>
        <strain evidence="1">IB14-021</strain>
    </source>
</reference>
<keyword evidence="2" id="KW-1185">Reference proteome</keyword>
<dbReference type="Proteomes" id="UP001623349">
    <property type="component" value="Unassembled WGS sequence"/>
</dbReference>
<sequence length="118" mass="13387">MQPLPEGLFLLSTSNMLCHILTDRPLSHQASKHLLYTCERPNHKLVTQNSRLPPYPQSKPSLLPEINMSKTIKELHPQPQPITAQPLEQQLMREASERGPRRSCGLITFQVDITGRAL</sequence>
<organism evidence="1 2">
    <name type="scientific">Apodemus speciosus</name>
    <name type="common">Large Japanese field mouse</name>
    <dbReference type="NCBI Taxonomy" id="105296"/>
    <lineage>
        <taxon>Eukaryota</taxon>
        <taxon>Metazoa</taxon>
        <taxon>Chordata</taxon>
        <taxon>Craniata</taxon>
        <taxon>Vertebrata</taxon>
        <taxon>Euteleostomi</taxon>
        <taxon>Mammalia</taxon>
        <taxon>Eutheria</taxon>
        <taxon>Euarchontoglires</taxon>
        <taxon>Glires</taxon>
        <taxon>Rodentia</taxon>
        <taxon>Myomorpha</taxon>
        <taxon>Muroidea</taxon>
        <taxon>Muridae</taxon>
        <taxon>Murinae</taxon>
        <taxon>Apodemus</taxon>
    </lineage>
</organism>
<evidence type="ECO:0000313" key="1">
    <source>
        <dbReference type="EMBL" id="GAB1299740.1"/>
    </source>
</evidence>
<proteinExistence type="predicted"/>